<dbReference type="OrthoDB" id="2290898at2759"/>
<feature type="region of interest" description="Disordered" evidence="1">
    <location>
        <begin position="204"/>
        <end position="327"/>
    </location>
</feature>
<evidence type="ECO:0000256" key="1">
    <source>
        <dbReference type="SAM" id="MobiDB-lite"/>
    </source>
</evidence>
<organism evidence="2 3">
    <name type="scientific">Absidia repens</name>
    <dbReference type="NCBI Taxonomy" id="90262"/>
    <lineage>
        <taxon>Eukaryota</taxon>
        <taxon>Fungi</taxon>
        <taxon>Fungi incertae sedis</taxon>
        <taxon>Mucoromycota</taxon>
        <taxon>Mucoromycotina</taxon>
        <taxon>Mucoromycetes</taxon>
        <taxon>Mucorales</taxon>
        <taxon>Cunninghamellaceae</taxon>
        <taxon>Absidia</taxon>
    </lineage>
</organism>
<feature type="compositionally biased region" description="Low complexity" evidence="1">
    <location>
        <begin position="297"/>
        <end position="309"/>
    </location>
</feature>
<dbReference type="AlphaFoldDB" id="A0A1X2IS31"/>
<evidence type="ECO:0000313" key="2">
    <source>
        <dbReference type="EMBL" id="ORZ21346.1"/>
    </source>
</evidence>
<sequence length="373" mass="40874">MGYESLNLSLDNTLDIGFADELLSQFDLKRDLLYASNTSKSNDDINEWDDKPKLSTNEATHSVSSNKFGHLSPPTLAPVNQQQTNDDYESSTFKVNQGLAVAPIATNAPLMSDPITMLSPIVDYKATSNTTLPPSLTSSEPCEEYTSFKQQHHDVSIDSRNVKAKSPPRSLPGTITNRTQRRHHHNLLRRSSTYLRQKFFAAAADDTTTSPPPPLPALVPDPISIATTPIPNDDTIHGLETTVTTNHAGNEDTHDHRPRTTSPLSPPPTPPSSATPIIPSSPSSSPPPPPPPPPAPLTNTASTTTGATPVISPCQYPPKPLHYCPVDPPNDRHRASFPTFFPWRKKSVKDPRRQSDPTTASQFIKTRRSFFFL</sequence>
<reference evidence="2 3" key="1">
    <citation type="submission" date="2016-07" db="EMBL/GenBank/DDBJ databases">
        <title>Pervasive Adenine N6-methylation of Active Genes in Fungi.</title>
        <authorList>
            <consortium name="DOE Joint Genome Institute"/>
            <person name="Mondo S.J."/>
            <person name="Dannebaum R.O."/>
            <person name="Kuo R.C."/>
            <person name="Labutti K."/>
            <person name="Haridas S."/>
            <person name="Kuo A."/>
            <person name="Salamov A."/>
            <person name="Ahrendt S.R."/>
            <person name="Lipzen A."/>
            <person name="Sullivan W."/>
            <person name="Andreopoulos W.B."/>
            <person name="Clum A."/>
            <person name="Lindquist E."/>
            <person name="Daum C."/>
            <person name="Ramamoorthy G.K."/>
            <person name="Gryganskyi A."/>
            <person name="Culley D."/>
            <person name="Magnuson J.K."/>
            <person name="James T.Y."/>
            <person name="O'Malley M.A."/>
            <person name="Stajich J.E."/>
            <person name="Spatafora J.W."/>
            <person name="Visel A."/>
            <person name="Grigoriev I.V."/>
        </authorList>
    </citation>
    <scope>NUCLEOTIDE SEQUENCE [LARGE SCALE GENOMIC DNA]</scope>
    <source>
        <strain evidence="2 3">NRRL 1336</strain>
    </source>
</reference>
<feature type="compositionally biased region" description="Basic and acidic residues" evidence="1">
    <location>
        <begin position="151"/>
        <end position="161"/>
    </location>
</feature>
<feature type="compositionally biased region" description="Pro residues" evidence="1">
    <location>
        <begin position="264"/>
        <end position="273"/>
    </location>
</feature>
<name>A0A1X2IS31_9FUNG</name>
<protein>
    <submittedName>
        <fullName evidence="2">Uncharacterized protein</fullName>
    </submittedName>
</protein>
<gene>
    <name evidence="2" type="ORF">BCR42DRAFT_407347</name>
</gene>
<keyword evidence="3" id="KW-1185">Reference proteome</keyword>
<dbReference type="EMBL" id="MCGE01000005">
    <property type="protein sequence ID" value="ORZ21346.1"/>
    <property type="molecule type" value="Genomic_DNA"/>
</dbReference>
<feature type="region of interest" description="Disordered" evidence="1">
    <location>
        <begin position="39"/>
        <end position="84"/>
    </location>
</feature>
<feature type="compositionally biased region" description="Low complexity" evidence="1">
    <location>
        <begin position="274"/>
        <end position="283"/>
    </location>
</feature>
<feature type="compositionally biased region" description="Polar residues" evidence="1">
    <location>
        <begin position="54"/>
        <end position="67"/>
    </location>
</feature>
<accession>A0A1X2IS31</accession>
<dbReference type="Proteomes" id="UP000193560">
    <property type="component" value="Unassembled WGS sequence"/>
</dbReference>
<feature type="region of interest" description="Disordered" evidence="1">
    <location>
        <begin position="151"/>
        <end position="176"/>
    </location>
</feature>
<evidence type="ECO:0000313" key="3">
    <source>
        <dbReference type="Proteomes" id="UP000193560"/>
    </source>
</evidence>
<comment type="caution">
    <text evidence="2">The sequence shown here is derived from an EMBL/GenBank/DDBJ whole genome shotgun (WGS) entry which is preliminary data.</text>
</comment>
<proteinExistence type="predicted"/>
<feature type="compositionally biased region" description="Pro residues" evidence="1">
    <location>
        <begin position="210"/>
        <end position="219"/>
    </location>
</feature>
<feature type="compositionally biased region" description="Pro residues" evidence="1">
    <location>
        <begin position="284"/>
        <end position="296"/>
    </location>
</feature>